<evidence type="ECO:0000256" key="6">
    <source>
        <dbReference type="ARBA" id="ARBA00022777"/>
    </source>
</evidence>
<comment type="pathway">
    <text evidence="1">Pyrimidine metabolism; UMP biosynthesis via salvage pathway; UMP from uridine: step 1/1.</text>
</comment>
<keyword evidence="15" id="KW-1185">Reference proteome</keyword>
<comment type="similarity">
    <text evidence="2">Belongs to the uridine kinase family.</text>
</comment>
<evidence type="ECO:0000256" key="9">
    <source>
        <dbReference type="ARBA" id="ARBA00048909"/>
    </source>
</evidence>
<feature type="domain" description="Phosphoribosyltransferase" evidence="12">
    <location>
        <begin position="449"/>
        <end position="591"/>
    </location>
</feature>
<evidence type="ECO:0000259" key="11">
    <source>
        <dbReference type="Pfam" id="PF00485"/>
    </source>
</evidence>
<evidence type="ECO:0000313" key="15">
    <source>
        <dbReference type="Proteomes" id="UP000618051"/>
    </source>
</evidence>
<dbReference type="CDD" id="cd06223">
    <property type="entry name" value="PRTases_typeI"/>
    <property type="match status" value="1"/>
</dbReference>
<organism evidence="13">
    <name type="scientific">Lamprotornis superbus</name>
    <dbReference type="NCBI Taxonomy" id="245042"/>
    <lineage>
        <taxon>Eukaryota</taxon>
        <taxon>Metazoa</taxon>
        <taxon>Chordata</taxon>
        <taxon>Craniata</taxon>
        <taxon>Vertebrata</taxon>
        <taxon>Euteleostomi</taxon>
        <taxon>Archelosauria</taxon>
        <taxon>Archosauria</taxon>
        <taxon>Dinosauria</taxon>
        <taxon>Saurischia</taxon>
        <taxon>Theropoda</taxon>
        <taxon>Coelurosauria</taxon>
        <taxon>Aves</taxon>
        <taxon>Neognathae</taxon>
        <taxon>Neoaves</taxon>
        <taxon>Telluraves</taxon>
        <taxon>Australaves</taxon>
        <taxon>Passeriformes</taxon>
        <taxon>Sturnidae</taxon>
        <taxon>Lamprotornis</taxon>
    </lineage>
</organism>
<dbReference type="GO" id="GO:0044206">
    <property type="term" value="P:UMP salvage"/>
    <property type="evidence" value="ECO:0007669"/>
    <property type="project" value="UniProtKB-UniPathway"/>
</dbReference>
<proteinExistence type="inferred from homology"/>
<evidence type="ECO:0000313" key="13">
    <source>
        <dbReference type="EMBL" id="KAG0126146.1"/>
    </source>
</evidence>
<dbReference type="Pfam" id="PF14681">
    <property type="entry name" value="UPRTase"/>
    <property type="match status" value="2"/>
</dbReference>
<dbReference type="InterPro" id="IPR000764">
    <property type="entry name" value="Uridine_kinase-like"/>
</dbReference>
<evidence type="ECO:0000256" key="7">
    <source>
        <dbReference type="ARBA" id="ARBA00022840"/>
    </source>
</evidence>
<dbReference type="InterPro" id="IPR006083">
    <property type="entry name" value="PRK/URK"/>
</dbReference>
<dbReference type="SUPFAM" id="SSF52540">
    <property type="entry name" value="P-loop containing nucleoside triphosphate hydrolases"/>
    <property type="match status" value="2"/>
</dbReference>
<name>A0A835NZ05_9PASS</name>
<dbReference type="FunFam" id="3.40.50.2020:FF:000010">
    <property type="entry name" value="Uridine-cytidine kinase"/>
    <property type="match status" value="1"/>
</dbReference>
<dbReference type="OrthoDB" id="10257085at2759"/>
<dbReference type="Pfam" id="PF00485">
    <property type="entry name" value="PRK"/>
    <property type="match status" value="2"/>
</dbReference>
<evidence type="ECO:0000256" key="10">
    <source>
        <dbReference type="SAM" id="MobiDB-lite"/>
    </source>
</evidence>
<dbReference type="Gene3D" id="3.40.50.2020">
    <property type="match status" value="2"/>
</dbReference>
<dbReference type="InterPro" id="IPR000836">
    <property type="entry name" value="PRTase_dom"/>
</dbReference>
<dbReference type="GO" id="GO:0004849">
    <property type="term" value="F:uridine kinase activity"/>
    <property type="evidence" value="ECO:0007669"/>
    <property type="project" value="UniProtKB-EC"/>
</dbReference>
<comment type="catalytic activity">
    <reaction evidence="8">
        <text>cytidine + ATP = CMP + ADP + H(+)</text>
        <dbReference type="Rhea" id="RHEA:24674"/>
        <dbReference type="ChEBI" id="CHEBI:15378"/>
        <dbReference type="ChEBI" id="CHEBI:17562"/>
        <dbReference type="ChEBI" id="CHEBI:30616"/>
        <dbReference type="ChEBI" id="CHEBI:60377"/>
        <dbReference type="ChEBI" id="CHEBI:456216"/>
        <dbReference type="EC" id="2.7.1.48"/>
    </reaction>
</comment>
<keyword evidence="5" id="KW-0547">Nucleotide-binding</keyword>
<dbReference type="EMBL" id="JADDUC020000018">
    <property type="protein sequence ID" value="KAI1233448.1"/>
    <property type="molecule type" value="Genomic_DNA"/>
</dbReference>
<feature type="domain" description="Phosphoribosyltransferase" evidence="12">
    <location>
        <begin position="627"/>
        <end position="688"/>
    </location>
</feature>
<reference evidence="13" key="1">
    <citation type="submission" date="2020-10" db="EMBL/GenBank/DDBJ databases">
        <title>Feather gene expression reveals the developmental basis of iridescence in African starlings.</title>
        <authorList>
            <person name="Rubenstein D.R."/>
        </authorList>
    </citation>
    <scope>NUCLEOTIDE SEQUENCE</scope>
    <source>
        <strain evidence="13">SS15</strain>
        <tissue evidence="13">Liver</tissue>
    </source>
</reference>
<evidence type="ECO:0000256" key="3">
    <source>
        <dbReference type="ARBA" id="ARBA00012137"/>
    </source>
</evidence>
<evidence type="ECO:0000256" key="4">
    <source>
        <dbReference type="ARBA" id="ARBA00022679"/>
    </source>
</evidence>
<feature type="non-terminal residue" evidence="13">
    <location>
        <position position="1"/>
    </location>
</feature>
<evidence type="ECO:0000256" key="1">
    <source>
        <dbReference type="ARBA" id="ARBA00004690"/>
    </source>
</evidence>
<evidence type="ECO:0000259" key="12">
    <source>
        <dbReference type="Pfam" id="PF14681"/>
    </source>
</evidence>
<keyword evidence="6 13" id="KW-0418">Kinase</keyword>
<gene>
    <name evidence="14" type="ORF">IHE44_0004627</name>
    <name evidence="13" type="ORF">IHE44_004402</name>
</gene>
<dbReference type="CDD" id="cd02023">
    <property type="entry name" value="UMPK"/>
    <property type="match status" value="2"/>
</dbReference>
<evidence type="ECO:0000256" key="2">
    <source>
        <dbReference type="ARBA" id="ARBA00005408"/>
    </source>
</evidence>
<dbReference type="PANTHER" id="PTHR10285">
    <property type="entry name" value="URIDINE KINASE"/>
    <property type="match status" value="1"/>
</dbReference>
<dbReference type="InterPro" id="IPR029057">
    <property type="entry name" value="PRTase-like"/>
</dbReference>
<dbReference type="GO" id="GO:0005524">
    <property type="term" value="F:ATP binding"/>
    <property type="evidence" value="ECO:0007669"/>
    <property type="project" value="UniProtKB-KW"/>
</dbReference>
<feature type="domain" description="Phosphoribulokinase/uridine kinase" evidence="11">
    <location>
        <begin position="63"/>
        <end position="257"/>
    </location>
</feature>
<dbReference type="Proteomes" id="UP000618051">
    <property type="component" value="Unassembled WGS sequence"/>
</dbReference>
<dbReference type="SUPFAM" id="SSF53271">
    <property type="entry name" value="PRTase-like"/>
    <property type="match status" value="2"/>
</dbReference>
<dbReference type="EC" id="2.7.1.48" evidence="3"/>
<comment type="catalytic activity">
    <reaction evidence="9">
        <text>uridine + ATP = UMP + ADP + H(+)</text>
        <dbReference type="Rhea" id="RHEA:16825"/>
        <dbReference type="ChEBI" id="CHEBI:15378"/>
        <dbReference type="ChEBI" id="CHEBI:16704"/>
        <dbReference type="ChEBI" id="CHEBI:30616"/>
        <dbReference type="ChEBI" id="CHEBI:57865"/>
        <dbReference type="ChEBI" id="CHEBI:456216"/>
        <dbReference type="EC" id="2.7.1.48"/>
    </reaction>
</comment>
<dbReference type="UniPathway" id="UPA00574">
    <property type="reaction ID" value="UER00637"/>
</dbReference>
<evidence type="ECO:0000313" key="14">
    <source>
        <dbReference type="EMBL" id="KAI1233448.1"/>
    </source>
</evidence>
<dbReference type="FunFam" id="3.40.50.300:FF:001802">
    <property type="entry name" value="Uridine-cytidine kinase 1"/>
    <property type="match status" value="1"/>
</dbReference>
<keyword evidence="4" id="KW-0808">Transferase</keyword>
<dbReference type="PRINTS" id="PR00988">
    <property type="entry name" value="URIDINKINASE"/>
</dbReference>
<evidence type="ECO:0000256" key="5">
    <source>
        <dbReference type="ARBA" id="ARBA00022741"/>
    </source>
</evidence>
<keyword evidence="7" id="KW-0067">ATP-binding</keyword>
<dbReference type="AlphaFoldDB" id="A0A835NZ05"/>
<sequence>SSSAESLDRLYPTVGSTKPPRKRTTSQCKSEPPLLRTSKRTIYTAGRPPWYNEHGTQSKEAFVIGLGGGSASGKTTVATMIIEALDVPEEVTGHSSGEGTAQPRALSSALWQVLTKQQQEQAASNDFNFDHPDAFDFDLIIATLKKLKQGKSVKIPIYDFTTHSRKKEWKTLYGANVIIFEGIMAFADKELLKLLDLKIFVDTDSDIRLVRRLRRDISERGRDIEGVIKQYNKFVKPAFDQYIQPTMRLADIVVPREVTGHSSGEGTAQPRALSSALWQVLTKQQQEQAASNDFNFDHPDAFDFDLIIATLKKLKQGKSVKIPIYDFTTHSRKKEWKTLYGANVIIFEGIMAFADKELLKLLDLKIFVDTDSDIRLVRRLRRDISERGRDIEGVIKQYNKFVKPAFDQYIQPTMRLADIVVPRASWKRAALASAHQCHPLPQTLSVLKSTPQVRGMHTIIRNKETSRDEFIFYSKRLMRLLIEHALSLLPFQSCTVQTPQGHDYEGRTYSGKQITGVSILRAGETMEPALRAVCKDVRIGTILIQTNCNTGEPELHYLRLPKDISEDHVILMDCTVSTGAAAMMAVRVLLVRMGQQGVGSGATCEAPATAMLRGCAWNWLLCRKEGDHDVPEDKIFLLSLLMAEMGVHSVAYAFPRVKIITTAVDKKVNDLFRIIPGIGNFGDRYFGTDAPPDWSDDEDALST</sequence>
<reference evidence="14" key="3">
    <citation type="submission" date="2022-01" db="EMBL/GenBank/DDBJ databases">
        <authorList>
            <person name="Rubenstein D.R."/>
        </authorList>
    </citation>
    <scope>NUCLEOTIDE SEQUENCE</scope>
    <source>
        <strain evidence="14">SS15</strain>
        <tissue evidence="14">Liver</tissue>
    </source>
</reference>
<evidence type="ECO:0000256" key="8">
    <source>
        <dbReference type="ARBA" id="ARBA00047436"/>
    </source>
</evidence>
<feature type="domain" description="Phosphoribulokinase/uridine kinase" evidence="11">
    <location>
        <begin position="280"/>
        <end position="425"/>
    </location>
</feature>
<feature type="region of interest" description="Disordered" evidence="10">
    <location>
        <begin position="1"/>
        <end position="33"/>
    </location>
</feature>
<dbReference type="EMBL" id="JADDUC010000019">
    <property type="protein sequence ID" value="KAG0126146.1"/>
    <property type="molecule type" value="Genomic_DNA"/>
</dbReference>
<reference evidence="14 15" key="2">
    <citation type="journal article" date="2021" name="J. Hered.">
        <title>Feather Gene Expression Elucidates the Developmental Basis of Plumage Iridescence in African Starlings.</title>
        <authorList>
            <person name="Rubenstein D.R."/>
            <person name="Corvelo A."/>
            <person name="MacManes M.D."/>
            <person name="Maia R."/>
            <person name="Narzisi G."/>
            <person name="Rousaki A."/>
            <person name="Vandenabeele P."/>
            <person name="Shawkey M.D."/>
            <person name="Solomon J."/>
        </authorList>
    </citation>
    <scope>NUCLEOTIDE SEQUENCE [LARGE SCALE GENOMIC DNA]</scope>
    <source>
        <strain evidence="14">SS15</strain>
    </source>
</reference>
<comment type="caution">
    <text evidence="13">The sequence shown here is derived from an EMBL/GenBank/DDBJ whole genome shotgun (WGS) entry which is preliminary data.</text>
</comment>
<dbReference type="Gene3D" id="3.40.50.300">
    <property type="entry name" value="P-loop containing nucleotide triphosphate hydrolases"/>
    <property type="match status" value="2"/>
</dbReference>
<protein>
    <recommendedName>
        <fullName evidence="3">uridine/cytidine kinase</fullName>
        <ecNumber evidence="3">2.7.1.48</ecNumber>
    </recommendedName>
</protein>
<dbReference type="NCBIfam" id="NF004018">
    <property type="entry name" value="PRK05480.1"/>
    <property type="match status" value="2"/>
</dbReference>
<accession>A0A835NZ05</accession>
<dbReference type="InterPro" id="IPR027417">
    <property type="entry name" value="P-loop_NTPase"/>
</dbReference>